<dbReference type="STRING" id="1838286.Verru16b_02543"/>
<organism evidence="3 4">
    <name type="scientific">Lacunisphaera limnophila</name>
    <dbReference type="NCBI Taxonomy" id="1838286"/>
    <lineage>
        <taxon>Bacteria</taxon>
        <taxon>Pseudomonadati</taxon>
        <taxon>Verrucomicrobiota</taxon>
        <taxon>Opitutia</taxon>
        <taxon>Opitutales</taxon>
        <taxon>Opitutaceae</taxon>
        <taxon>Lacunisphaera</taxon>
    </lineage>
</organism>
<dbReference type="RefSeq" id="WP_069962607.1">
    <property type="nucleotide sequence ID" value="NZ_CP016094.1"/>
</dbReference>
<keyword evidence="4" id="KW-1185">Reference proteome</keyword>
<evidence type="ECO:0000259" key="2">
    <source>
        <dbReference type="PROSITE" id="PS50965"/>
    </source>
</evidence>
<proteinExistence type="predicted"/>
<dbReference type="PROSITE" id="PS50965">
    <property type="entry name" value="NERD"/>
    <property type="match status" value="1"/>
</dbReference>
<sequence>MTWTQGFFAVGYFFFFIVCALALVWWQRRQRKTRKPFGDDTRLLRTAGETQLKIFSKFEEDFALWLGTAAGVPALIVGTMLPLTLKMPDILQWAWLGLTVLVFIGSFYVAVRWFAKKTEEMSNRYLGYFGERIVAEHLEPLKGQGWRILHDVPFQNNGTKFNLDHIAIGPQGVFAIETKTRRKGNARPGFDDHRVFFDGRDLEWPWGNDNHGLEQAERNAMELTKVIKAETDERVHVTPILTLPGWFVEPRPSRATRMCRVTNPKGLTKFLPSGPAVLDAAKIAAIATKLEARCRDVEY</sequence>
<feature type="transmembrane region" description="Helical" evidence="1">
    <location>
        <begin position="93"/>
        <end position="115"/>
    </location>
</feature>
<dbReference type="Pfam" id="PF08378">
    <property type="entry name" value="NERD"/>
    <property type="match status" value="1"/>
</dbReference>
<reference evidence="3 4" key="1">
    <citation type="submission" date="2016-06" db="EMBL/GenBank/DDBJ databases">
        <title>Three novel species with peptidoglycan cell walls form the new genus Lacunisphaera gen. nov. in the family Opitutaceae of the verrucomicrobial subdivision 4.</title>
        <authorList>
            <person name="Rast P."/>
            <person name="Gloeckner I."/>
            <person name="Jogler M."/>
            <person name="Boedeker C."/>
            <person name="Jeske O."/>
            <person name="Wiegand S."/>
            <person name="Reinhardt R."/>
            <person name="Schumann P."/>
            <person name="Rohde M."/>
            <person name="Spring S."/>
            <person name="Gloeckner F.O."/>
            <person name="Jogler C."/>
        </authorList>
    </citation>
    <scope>NUCLEOTIDE SEQUENCE [LARGE SCALE GENOMIC DNA]</scope>
    <source>
        <strain evidence="3 4">IG16b</strain>
    </source>
</reference>
<keyword evidence="1" id="KW-1133">Transmembrane helix</keyword>
<keyword evidence="1" id="KW-0472">Membrane</keyword>
<dbReference type="KEGG" id="obg:Verru16b_02543"/>
<dbReference type="Proteomes" id="UP000095228">
    <property type="component" value="Chromosome"/>
</dbReference>
<dbReference type="EMBL" id="CP016094">
    <property type="protein sequence ID" value="AOS45462.1"/>
    <property type="molecule type" value="Genomic_DNA"/>
</dbReference>
<name>A0A1D8AX45_9BACT</name>
<dbReference type="AlphaFoldDB" id="A0A1D8AX45"/>
<evidence type="ECO:0000313" key="4">
    <source>
        <dbReference type="Proteomes" id="UP000095228"/>
    </source>
</evidence>
<feature type="domain" description="NERD" evidence="2">
    <location>
        <begin position="126"/>
        <end position="250"/>
    </location>
</feature>
<protein>
    <submittedName>
        <fullName evidence="3">Nuclease-related domain protein</fullName>
    </submittedName>
</protein>
<evidence type="ECO:0000256" key="1">
    <source>
        <dbReference type="SAM" id="Phobius"/>
    </source>
</evidence>
<keyword evidence="1" id="KW-0812">Transmembrane</keyword>
<accession>A0A1D8AX45</accession>
<gene>
    <name evidence="3" type="ORF">Verru16b_02543</name>
</gene>
<feature type="transmembrane region" description="Helical" evidence="1">
    <location>
        <begin position="6"/>
        <end position="26"/>
    </location>
</feature>
<evidence type="ECO:0000313" key="3">
    <source>
        <dbReference type="EMBL" id="AOS45462.1"/>
    </source>
</evidence>
<feature type="transmembrane region" description="Helical" evidence="1">
    <location>
        <begin position="62"/>
        <end position="81"/>
    </location>
</feature>
<dbReference type="InterPro" id="IPR011528">
    <property type="entry name" value="NERD"/>
</dbReference>